<dbReference type="InterPro" id="IPR001451">
    <property type="entry name" value="Hexapep"/>
</dbReference>
<evidence type="ECO:0000313" key="4">
    <source>
        <dbReference type="EMBL" id="CAB4814919.1"/>
    </source>
</evidence>
<proteinExistence type="inferred from homology"/>
<dbReference type="Pfam" id="PF14602">
    <property type="entry name" value="Hexapep_2"/>
    <property type="match status" value="1"/>
</dbReference>
<organism evidence="3">
    <name type="scientific">freshwater metagenome</name>
    <dbReference type="NCBI Taxonomy" id="449393"/>
    <lineage>
        <taxon>unclassified sequences</taxon>
        <taxon>metagenomes</taxon>
        <taxon>ecological metagenomes</taxon>
    </lineage>
</organism>
<keyword evidence="2" id="KW-0808">Transferase</keyword>
<dbReference type="EMBL" id="CAFBMH010000020">
    <property type="protein sequence ID" value="CAB4900312.1"/>
    <property type="molecule type" value="Genomic_DNA"/>
</dbReference>
<dbReference type="EMBL" id="CAEZYR010000047">
    <property type="protein sequence ID" value="CAB4745041.1"/>
    <property type="molecule type" value="Genomic_DNA"/>
</dbReference>
<sequence length="208" mass="22401">MPAFVADLIQRAWDATVRHGSIRAKTRAAKRFARFGEGTVLLFPTTALMGEQRIEIGAHTHIGPLATLSTGMPTTAHLAGPPILTIGDRCLLGKGIGIVAHERIEIGDDVFTGHFVYITDQNHGYEDLVEPIGVQMWTNAPVTIGEGSWLGHGAVILPGTRLGRHTVVAAGAVVRGEFPDHAVLAGVPARLVRRHDGERWVRVPRPEA</sequence>
<evidence type="ECO:0000313" key="3">
    <source>
        <dbReference type="EMBL" id="CAB4745041.1"/>
    </source>
</evidence>
<dbReference type="InterPro" id="IPR051159">
    <property type="entry name" value="Hexapeptide_acetyltransf"/>
</dbReference>
<gene>
    <name evidence="3" type="ORF">UFOPK2754_01450</name>
    <name evidence="4" type="ORF">UFOPK3139_00275</name>
    <name evidence="5" type="ORF">UFOPK3543_00827</name>
    <name evidence="6" type="ORF">UFOPK3967_02013</name>
</gene>
<dbReference type="GO" id="GO:0008374">
    <property type="term" value="F:O-acyltransferase activity"/>
    <property type="evidence" value="ECO:0007669"/>
    <property type="project" value="TreeGrafter"/>
</dbReference>
<evidence type="ECO:0000256" key="2">
    <source>
        <dbReference type="ARBA" id="ARBA00022679"/>
    </source>
</evidence>
<evidence type="ECO:0000313" key="5">
    <source>
        <dbReference type="EMBL" id="CAB4900312.1"/>
    </source>
</evidence>
<dbReference type="EMBL" id="CAFABA010000006">
    <property type="protein sequence ID" value="CAB4814919.1"/>
    <property type="molecule type" value="Genomic_DNA"/>
</dbReference>
<evidence type="ECO:0000256" key="1">
    <source>
        <dbReference type="ARBA" id="ARBA00007274"/>
    </source>
</evidence>
<dbReference type="PANTHER" id="PTHR23416">
    <property type="entry name" value="SIALIC ACID SYNTHASE-RELATED"/>
    <property type="match status" value="1"/>
</dbReference>
<name>A0A6J6TC73_9ZZZZ</name>
<comment type="similarity">
    <text evidence="1">Belongs to the transferase hexapeptide repeat family.</text>
</comment>
<reference evidence="3" key="1">
    <citation type="submission" date="2020-05" db="EMBL/GenBank/DDBJ databases">
        <authorList>
            <person name="Chiriac C."/>
            <person name="Salcher M."/>
            <person name="Ghai R."/>
            <person name="Kavagutti S V."/>
        </authorList>
    </citation>
    <scope>NUCLEOTIDE SEQUENCE</scope>
</reference>
<dbReference type="AlphaFoldDB" id="A0A6J6TC73"/>
<dbReference type="EMBL" id="CAFBOS010000136">
    <property type="protein sequence ID" value="CAB5006681.1"/>
    <property type="molecule type" value="Genomic_DNA"/>
</dbReference>
<protein>
    <submittedName>
        <fullName evidence="3">Unannotated protein</fullName>
    </submittedName>
</protein>
<accession>A0A6J6TC73</accession>
<dbReference type="InterPro" id="IPR011004">
    <property type="entry name" value="Trimer_LpxA-like_sf"/>
</dbReference>
<dbReference type="CDD" id="cd04647">
    <property type="entry name" value="LbH_MAT_like"/>
    <property type="match status" value="1"/>
</dbReference>
<evidence type="ECO:0000313" key="6">
    <source>
        <dbReference type="EMBL" id="CAB5006681.1"/>
    </source>
</evidence>
<dbReference type="PANTHER" id="PTHR23416:SF23">
    <property type="entry name" value="ACETYLTRANSFERASE C18B11.09C-RELATED"/>
    <property type="match status" value="1"/>
</dbReference>
<dbReference type="Gene3D" id="2.160.10.10">
    <property type="entry name" value="Hexapeptide repeat proteins"/>
    <property type="match status" value="1"/>
</dbReference>
<dbReference type="SUPFAM" id="SSF51161">
    <property type="entry name" value="Trimeric LpxA-like enzymes"/>
    <property type="match status" value="1"/>
</dbReference>
<dbReference type="Pfam" id="PF00132">
    <property type="entry name" value="Hexapep"/>
    <property type="match status" value="1"/>
</dbReference>
<dbReference type="GO" id="GO:0005829">
    <property type="term" value="C:cytosol"/>
    <property type="evidence" value="ECO:0007669"/>
    <property type="project" value="TreeGrafter"/>
</dbReference>